<dbReference type="GO" id="GO:0008206">
    <property type="term" value="P:bile acid metabolic process"/>
    <property type="evidence" value="ECO:0007669"/>
    <property type="project" value="UniProtKB-ARBA"/>
</dbReference>
<dbReference type="InterPro" id="IPR020904">
    <property type="entry name" value="Sc_DH/Rdtase_CS"/>
</dbReference>
<dbReference type="PANTHER" id="PTHR43639">
    <property type="entry name" value="OXIDOREDUCTASE, SHORT-CHAIN DEHYDROGENASE/REDUCTASE FAMILY (AFU_ORTHOLOGUE AFUA_5G02870)"/>
    <property type="match status" value="1"/>
</dbReference>
<gene>
    <name evidence="3" type="ORF">GCM10011482_21800</name>
</gene>
<dbReference type="PANTHER" id="PTHR43639:SF1">
    <property type="entry name" value="SHORT-CHAIN DEHYDROGENASE_REDUCTASE FAMILY PROTEIN"/>
    <property type="match status" value="1"/>
</dbReference>
<dbReference type="PROSITE" id="PS00061">
    <property type="entry name" value="ADH_SHORT"/>
    <property type="match status" value="1"/>
</dbReference>
<dbReference type="SUPFAM" id="SSF51735">
    <property type="entry name" value="NAD(P)-binding Rossmann-fold domains"/>
    <property type="match status" value="1"/>
</dbReference>
<evidence type="ECO:0000313" key="3">
    <source>
        <dbReference type="EMBL" id="GGI66526.1"/>
    </source>
</evidence>
<dbReference type="Proteomes" id="UP000622610">
    <property type="component" value="Unassembled WGS sequence"/>
</dbReference>
<dbReference type="AlphaFoldDB" id="A0A917JGU7"/>
<dbReference type="CDD" id="cd05233">
    <property type="entry name" value="SDR_c"/>
    <property type="match status" value="1"/>
</dbReference>
<dbReference type="EMBL" id="BMDT01000012">
    <property type="protein sequence ID" value="GGI66526.1"/>
    <property type="molecule type" value="Genomic_DNA"/>
</dbReference>
<evidence type="ECO:0000256" key="1">
    <source>
        <dbReference type="ARBA" id="ARBA00006484"/>
    </source>
</evidence>
<dbReference type="PRINTS" id="PR00080">
    <property type="entry name" value="SDRFAMILY"/>
</dbReference>
<reference evidence="3" key="2">
    <citation type="submission" date="2020-09" db="EMBL/GenBank/DDBJ databases">
        <authorList>
            <person name="Sun Q."/>
            <person name="Sedlacek I."/>
        </authorList>
    </citation>
    <scope>NUCLEOTIDE SEQUENCE</scope>
    <source>
        <strain evidence="3">CCM 8433</strain>
    </source>
</reference>
<dbReference type="Pfam" id="PF13561">
    <property type="entry name" value="adh_short_C2"/>
    <property type="match status" value="1"/>
</dbReference>
<comment type="similarity">
    <text evidence="1">Belongs to the short-chain dehydrogenases/reductases (SDR) family.</text>
</comment>
<keyword evidence="2" id="KW-0560">Oxidoreductase</keyword>
<reference evidence="3" key="1">
    <citation type="journal article" date="2014" name="Int. J. Syst. Evol. Microbiol.">
        <title>Complete genome sequence of Corynebacterium casei LMG S-19264T (=DSM 44701T), isolated from a smear-ripened cheese.</title>
        <authorList>
            <consortium name="US DOE Joint Genome Institute (JGI-PGF)"/>
            <person name="Walter F."/>
            <person name="Albersmeier A."/>
            <person name="Kalinowski J."/>
            <person name="Ruckert C."/>
        </authorList>
    </citation>
    <scope>NUCLEOTIDE SEQUENCE</scope>
    <source>
        <strain evidence="3">CCM 8433</strain>
    </source>
</reference>
<dbReference type="RefSeq" id="WP_188368352.1">
    <property type="nucleotide sequence ID" value="NZ_BMDT01000012.1"/>
</dbReference>
<dbReference type="PRINTS" id="PR00081">
    <property type="entry name" value="GDHRDH"/>
</dbReference>
<comment type="caution">
    <text evidence="3">The sequence shown here is derived from an EMBL/GenBank/DDBJ whole genome shotgun (WGS) entry which is preliminary data.</text>
</comment>
<dbReference type="FunFam" id="3.40.50.720:FF:000084">
    <property type="entry name" value="Short-chain dehydrogenase reductase"/>
    <property type="match status" value="1"/>
</dbReference>
<name>A0A917JGU7_9ENTE</name>
<accession>A0A917JGU7</accession>
<dbReference type="Gene3D" id="3.40.50.720">
    <property type="entry name" value="NAD(P)-binding Rossmann-like Domain"/>
    <property type="match status" value="1"/>
</dbReference>
<evidence type="ECO:0000256" key="2">
    <source>
        <dbReference type="ARBA" id="ARBA00023002"/>
    </source>
</evidence>
<organism evidence="3 4">
    <name type="scientific">Enterococcus alcedinis</name>
    <dbReference type="NCBI Taxonomy" id="1274384"/>
    <lineage>
        <taxon>Bacteria</taxon>
        <taxon>Bacillati</taxon>
        <taxon>Bacillota</taxon>
        <taxon>Bacilli</taxon>
        <taxon>Lactobacillales</taxon>
        <taxon>Enterococcaceae</taxon>
        <taxon>Enterococcus</taxon>
    </lineage>
</organism>
<sequence length="247" mass="27118">MNFCNLENKTALITGATTGIGLAIAQIYKKAGAKVIIHGRKLEATKNVADENGFLFVWGDLNHQVEKEQLIKQTKAITNVLDILVNNAGVEYHEMIEDFQLATYQKTQEVNVETPIWLINQLLAELKKSSGASIINVTSIHERIPVRGNNYYTMAKAALAMFTKTAALEFGQVGIRVNNLAPGAIRTKMNAELLTELPFEAWIPLGRVGTVEEIAGPALFLASDLSSYMTGTTLTIDGGYSENLLRY</sequence>
<keyword evidence="4" id="KW-1185">Reference proteome</keyword>
<dbReference type="InterPro" id="IPR036291">
    <property type="entry name" value="NAD(P)-bd_dom_sf"/>
</dbReference>
<dbReference type="GO" id="GO:0016491">
    <property type="term" value="F:oxidoreductase activity"/>
    <property type="evidence" value="ECO:0007669"/>
    <property type="project" value="UniProtKB-KW"/>
</dbReference>
<dbReference type="InterPro" id="IPR002347">
    <property type="entry name" value="SDR_fam"/>
</dbReference>
<evidence type="ECO:0000313" key="4">
    <source>
        <dbReference type="Proteomes" id="UP000622610"/>
    </source>
</evidence>
<proteinExistence type="inferred from homology"/>
<protein>
    <submittedName>
        <fullName evidence="3">Oxidoreductase</fullName>
    </submittedName>
</protein>